<evidence type="ECO:0000256" key="1">
    <source>
        <dbReference type="SAM" id="SignalP"/>
    </source>
</evidence>
<dbReference type="SUPFAM" id="SSF46626">
    <property type="entry name" value="Cytochrome c"/>
    <property type="match status" value="1"/>
</dbReference>
<dbReference type="GO" id="GO:0020037">
    <property type="term" value="F:heme binding"/>
    <property type="evidence" value="ECO:0007669"/>
    <property type="project" value="InterPro"/>
</dbReference>
<dbReference type="InterPro" id="IPR036909">
    <property type="entry name" value="Cyt_c-like_dom_sf"/>
</dbReference>
<dbReference type="Proteomes" id="UP000182409">
    <property type="component" value="Unassembled WGS sequence"/>
</dbReference>
<evidence type="ECO:0000313" key="3">
    <source>
        <dbReference type="Proteomes" id="UP000182409"/>
    </source>
</evidence>
<name>A0A1H4NWR6_9BACT</name>
<keyword evidence="1" id="KW-0732">Signal</keyword>
<gene>
    <name evidence="2" type="ORF">SAMN05443244_2384</name>
</gene>
<dbReference type="RefSeq" id="WP_074654250.1">
    <property type="nucleotide sequence ID" value="NZ_FNSD01000001.1"/>
</dbReference>
<feature type="signal peptide" evidence="1">
    <location>
        <begin position="1"/>
        <end position="25"/>
    </location>
</feature>
<dbReference type="Gene3D" id="1.10.760.10">
    <property type="entry name" value="Cytochrome c-like domain"/>
    <property type="match status" value="1"/>
</dbReference>
<dbReference type="OrthoDB" id="116419at2"/>
<organism evidence="2 3">
    <name type="scientific">Terriglobus roseus</name>
    <dbReference type="NCBI Taxonomy" id="392734"/>
    <lineage>
        <taxon>Bacteria</taxon>
        <taxon>Pseudomonadati</taxon>
        <taxon>Acidobacteriota</taxon>
        <taxon>Terriglobia</taxon>
        <taxon>Terriglobales</taxon>
        <taxon>Acidobacteriaceae</taxon>
        <taxon>Terriglobus</taxon>
    </lineage>
</organism>
<dbReference type="GO" id="GO:0009055">
    <property type="term" value="F:electron transfer activity"/>
    <property type="evidence" value="ECO:0007669"/>
    <property type="project" value="InterPro"/>
</dbReference>
<sequence length="169" mass="17592">MRLGSWISSAAMATGALFLLLPALAGNYVQTPPPAKDLPPGAGHDAFVRVCNGCHVTALVTSQRKSADDWASVVIEMRNRGAVGSDQDLEDIVGYLAANFGPAAAPVRVNVNSASAAEIAGALSLPLAQGNAIVEFREKSGKFKDITALEQVPGADTAKMEAAKDRIDF</sequence>
<dbReference type="Pfam" id="PF12836">
    <property type="entry name" value="HHH_3"/>
    <property type="match status" value="1"/>
</dbReference>
<feature type="chain" id="PRO_5010158356" evidence="1">
    <location>
        <begin position="26"/>
        <end position="169"/>
    </location>
</feature>
<dbReference type="SUPFAM" id="SSF47781">
    <property type="entry name" value="RuvA domain 2-like"/>
    <property type="match status" value="1"/>
</dbReference>
<dbReference type="Gene3D" id="1.10.150.280">
    <property type="entry name" value="AF1531-like domain"/>
    <property type="match status" value="1"/>
</dbReference>
<dbReference type="EMBL" id="FNSD01000001">
    <property type="protein sequence ID" value="SEB99640.1"/>
    <property type="molecule type" value="Genomic_DNA"/>
</dbReference>
<dbReference type="AlphaFoldDB" id="A0A1H4NWR6"/>
<reference evidence="2 3" key="1">
    <citation type="submission" date="2016-10" db="EMBL/GenBank/DDBJ databases">
        <authorList>
            <person name="de Groot N.N."/>
        </authorList>
    </citation>
    <scope>NUCLEOTIDE SEQUENCE [LARGE SCALE GENOMIC DNA]</scope>
    <source>
        <strain evidence="2 3">AB35.6</strain>
    </source>
</reference>
<proteinExistence type="predicted"/>
<evidence type="ECO:0000313" key="2">
    <source>
        <dbReference type="EMBL" id="SEB99640.1"/>
    </source>
</evidence>
<protein>
    <submittedName>
        <fullName evidence="2">Competence protein ComEA helix-hairpin-helix repeat region</fullName>
    </submittedName>
</protein>
<accession>A0A1H4NWR6</accession>
<dbReference type="InterPro" id="IPR010994">
    <property type="entry name" value="RuvA_2-like"/>
</dbReference>